<accession>A0A090KJN8</accession>
<keyword evidence="1" id="KW-0472">Membrane</keyword>
<dbReference type="PATRIC" id="fig|80852.17.peg.1738"/>
<dbReference type="InterPro" id="IPR012902">
    <property type="entry name" value="N_methyl_site"/>
</dbReference>
<proteinExistence type="predicted"/>
<dbReference type="NCBIfam" id="TIGR02532">
    <property type="entry name" value="IV_pilin_GFxxxE"/>
    <property type="match status" value="1"/>
</dbReference>
<dbReference type="KEGG" id="awd:AWOD_I_1686"/>
<gene>
    <name evidence="2" type="primary">mshC</name>
    <name evidence="2" type="ORF">AWOD_I_1686</name>
</gene>
<dbReference type="AlphaFoldDB" id="A0A090KJN8"/>
<evidence type="ECO:0000313" key="2">
    <source>
        <dbReference type="EMBL" id="CED71754.1"/>
    </source>
</evidence>
<organism evidence="2 3">
    <name type="scientific">Aliivibrio wodanis</name>
    <dbReference type="NCBI Taxonomy" id="80852"/>
    <lineage>
        <taxon>Bacteria</taxon>
        <taxon>Pseudomonadati</taxon>
        <taxon>Pseudomonadota</taxon>
        <taxon>Gammaproteobacteria</taxon>
        <taxon>Vibrionales</taxon>
        <taxon>Vibrionaceae</taxon>
        <taxon>Aliivibrio</taxon>
    </lineage>
</organism>
<dbReference type="Pfam" id="PF07963">
    <property type="entry name" value="N_methyl"/>
    <property type="match status" value="1"/>
</dbReference>
<evidence type="ECO:0000256" key="1">
    <source>
        <dbReference type="SAM" id="Phobius"/>
    </source>
</evidence>
<dbReference type="HOGENOM" id="CLU_1615557_0_0_6"/>
<evidence type="ECO:0000313" key="3">
    <source>
        <dbReference type="Proteomes" id="UP000032427"/>
    </source>
</evidence>
<dbReference type="SUPFAM" id="SSF54523">
    <property type="entry name" value="Pili subunits"/>
    <property type="match status" value="1"/>
</dbReference>
<dbReference type="EMBL" id="LN554846">
    <property type="protein sequence ID" value="CED71754.1"/>
    <property type="molecule type" value="Genomic_DNA"/>
</dbReference>
<sequence>MLPSKNKQNGFTLVELVSCIVLLSILSITAYSQMPSRSSFEIAALCNETQSALRRVQVQAMNDVVTDIQDQYRVNISTTLVQWQKGASAALNTTADCVGVACSNLVTTDGQIKLTLDQGNASEIHFDGFGRPSDLQAHIISFKDSGSAQKSFTINEEGFIDECV</sequence>
<name>A0A090KJN8_9GAMM</name>
<keyword evidence="1" id="KW-1133">Transmembrane helix</keyword>
<reference evidence="3" key="1">
    <citation type="submission" date="2014-09" db="EMBL/GenBank/DDBJ databases">
        <authorList>
            <person name="Hjerde E."/>
        </authorList>
    </citation>
    <scope>NUCLEOTIDE SEQUENCE [LARGE SCALE GENOMIC DNA]</scope>
    <source>
        <strain evidence="3">06/09/139</strain>
    </source>
</reference>
<keyword evidence="1" id="KW-0812">Transmembrane</keyword>
<feature type="transmembrane region" description="Helical" evidence="1">
    <location>
        <begin position="12"/>
        <end position="31"/>
    </location>
</feature>
<protein>
    <submittedName>
        <fullName evidence="2">MSHA pilin protein MshC</fullName>
    </submittedName>
</protein>
<dbReference type="InterPro" id="IPR045584">
    <property type="entry name" value="Pilin-like"/>
</dbReference>
<keyword evidence="3" id="KW-1185">Reference proteome</keyword>
<dbReference type="Proteomes" id="UP000032427">
    <property type="component" value="Chromosome 1"/>
</dbReference>
<dbReference type="STRING" id="80852.AWOD_I_1686"/>
<dbReference type="Gene3D" id="3.30.700.10">
    <property type="entry name" value="Glycoprotein, Type 4 Pilin"/>
    <property type="match status" value="1"/>
</dbReference>